<proteinExistence type="predicted"/>
<sequence length="217" mass="24425">MVFSCSSIKLFSPKIVLTGRKRSSERCSESTFVSARASQSGQIDQNNRSVEQCEDVGAAIGQGFRVWKESHAELSGIFPEPRFVMLAPYGGEIRTGTDTINLCLLGNMLCTFDKVDDALMSALAVTCSKLENLFSDQRRFSFKEINIHYIDGGTYGNVYRGSFKRTEYVIKQFKQLAPGRPVMRYEKIMKERDMRVLLKILNLVGAFSEIGVYLALE</sequence>
<dbReference type="EMBL" id="CAXLJM020000164">
    <property type="protein sequence ID" value="CAL8146448.1"/>
    <property type="molecule type" value="Genomic_DNA"/>
</dbReference>
<dbReference type="Proteomes" id="UP001642540">
    <property type="component" value="Unassembled WGS sequence"/>
</dbReference>
<reference evidence="1 2" key="1">
    <citation type="submission" date="2024-08" db="EMBL/GenBank/DDBJ databases">
        <authorList>
            <person name="Cucini C."/>
            <person name="Frati F."/>
        </authorList>
    </citation>
    <scope>NUCLEOTIDE SEQUENCE [LARGE SCALE GENOMIC DNA]</scope>
</reference>
<comment type="caution">
    <text evidence="1">The sequence shown here is derived from an EMBL/GenBank/DDBJ whole genome shotgun (WGS) entry which is preliminary data.</text>
</comment>
<gene>
    <name evidence="1" type="ORF">ODALV1_LOCUS30820</name>
</gene>
<name>A0ABP1S8B7_9HEXA</name>
<keyword evidence="2" id="KW-1185">Reference proteome</keyword>
<protein>
    <submittedName>
        <fullName evidence="1">Uncharacterized protein</fullName>
    </submittedName>
</protein>
<evidence type="ECO:0000313" key="1">
    <source>
        <dbReference type="EMBL" id="CAL8146448.1"/>
    </source>
</evidence>
<accession>A0ABP1S8B7</accession>
<organism evidence="1 2">
    <name type="scientific">Orchesella dallaii</name>
    <dbReference type="NCBI Taxonomy" id="48710"/>
    <lineage>
        <taxon>Eukaryota</taxon>
        <taxon>Metazoa</taxon>
        <taxon>Ecdysozoa</taxon>
        <taxon>Arthropoda</taxon>
        <taxon>Hexapoda</taxon>
        <taxon>Collembola</taxon>
        <taxon>Entomobryomorpha</taxon>
        <taxon>Entomobryoidea</taxon>
        <taxon>Orchesellidae</taxon>
        <taxon>Orchesellinae</taxon>
        <taxon>Orchesella</taxon>
    </lineage>
</organism>
<evidence type="ECO:0000313" key="2">
    <source>
        <dbReference type="Proteomes" id="UP001642540"/>
    </source>
</evidence>